<dbReference type="InterPro" id="IPR029066">
    <property type="entry name" value="PLP-binding_barrel"/>
</dbReference>
<dbReference type="InterPro" id="IPR011078">
    <property type="entry name" value="PyrdxlP_homeostasis"/>
</dbReference>
<sequence length="240" mass="26345">MSMAWSREIMGHLTVASYLEALRHRLPPGVTLLAVSKGQPAEAVEQVYAAGQRCFGESRLQEAAPKITALRQRCPQLEWHFIGQLQANKVRAVAKAFAWIHSLDRLSLAQRLDRIAGEEGCCPQVLLQVKLRPDPGKVGFSAEQLTSHVPTLVRLSHLKLRGLMTMAPLGLDSDQLHRLFSECRHLSCQLRACLPPAVARDFNQLSMGMSRDWPQAIAAGSTLVRIGSGIFGARLVSPVG</sequence>
<reference evidence="7" key="1">
    <citation type="submission" date="2016-02" db="EMBL/GenBank/DDBJ databases">
        <authorList>
            <person name="liu f."/>
        </authorList>
    </citation>
    <scope>NUCLEOTIDE SEQUENCE [LARGE SCALE GENOMIC DNA]</scope>
</reference>
<evidence type="ECO:0000256" key="2">
    <source>
        <dbReference type="HAMAP-Rule" id="MF_02087"/>
    </source>
</evidence>
<protein>
    <recommendedName>
        <fullName evidence="2">Pyridoxal phosphate homeostasis protein</fullName>
        <shortName evidence="2">PLP homeostasis protein</shortName>
    </recommendedName>
</protein>
<dbReference type="EMBL" id="FITM01000164">
    <property type="protein sequence ID" value="SAY39413.1"/>
    <property type="molecule type" value="Genomic_DNA"/>
</dbReference>
<name>A0A171DHV7_9SYNE</name>
<dbReference type="PANTHER" id="PTHR10146:SF14">
    <property type="entry name" value="PYRIDOXAL PHOSPHATE HOMEOSTASIS PROTEIN"/>
    <property type="match status" value="1"/>
</dbReference>
<keyword evidence="1 2" id="KW-0663">Pyridoxal phosphate</keyword>
<comment type="function">
    <text evidence="2">Pyridoxal 5'-phosphate (PLP)-binding protein, which is involved in PLP homeostasis.</text>
</comment>
<feature type="modified residue" description="N6-(pyridoxal phosphate)lysine" evidence="2 3">
    <location>
        <position position="37"/>
    </location>
</feature>
<evidence type="ECO:0000256" key="4">
    <source>
        <dbReference type="RuleBase" id="RU004514"/>
    </source>
</evidence>
<gene>
    <name evidence="6" type="ORF">FLM9_1555</name>
</gene>
<dbReference type="SUPFAM" id="SSF51419">
    <property type="entry name" value="PLP-binding barrel"/>
    <property type="match status" value="1"/>
</dbReference>
<dbReference type="NCBIfam" id="TIGR00044">
    <property type="entry name" value="YggS family pyridoxal phosphate-dependent enzyme"/>
    <property type="match status" value="1"/>
</dbReference>
<evidence type="ECO:0000313" key="6">
    <source>
        <dbReference type="EMBL" id="SAY39413.1"/>
    </source>
</evidence>
<evidence type="ECO:0000256" key="1">
    <source>
        <dbReference type="ARBA" id="ARBA00022898"/>
    </source>
</evidence>
<comment type="similarity">
    <text evidence="2 4">Belongs to the pyridoxal phosphate-binding protein YggS/PROSC family.</text>
</comment>
<dbReference type="AlphaFoldDB" id="A0A171DHV7"/>
<dbReference type="PROSITE" id="PS01211">
    <property type="entry name" value="UPF0001"/>
    <property type="match status" value="1"/>
</dbReference>
<dbReference type="Proteomes" id="UP000182631">
    <property type="component" value="Unassembled WGS sequence"/>
</dbReference>
<dbReference type="HAMAP" id="MF_02087">
    <property type="entry name" value="PLP_homeostasis"/>
    <property type="match status" value="1"/>
</dbReference>
<dbReference type="PIRSF" id="PIRSF004848">
    <property type="entry name" value="YBL036c_PLPDEIII"/>
    <property type="match status" value="1"/>
</dbReference>
<dbReference type="InterPro" id="IPR001608">
    <property type="entry name" value="Ala_racemase_N"/>
</dbReference>
<dbReference type="CDD" id="cd00635">
    <property type="entry name" value="PLPDE_III_YBL036c_like"/>
    <property type="match status" value="1"/>
</dbReference>
<dbReference type="PANTHER" id="PTHR10146">
    <property type="entry name" value="PROLINE SYNTHETASE CO-TRANSCRIBED BACTERIAL HOMOLOG PROTEIN"/>
    <property type="match status" value="1"/>
</dbReference>
<dbReference type="GO" id="GO:0030170">
    <property type="term" value="F:pyridoxal phosphate binding"/>
    <property type="evidence" value="ECO:0007669"/>
    <property type="project" value="UniProtKB-UniRule"/>
</dbReference>
<evidence type="ECO:0000259" key="5">
    <source>
        <dbReference type="Pfam" id="PF01168"/>
    </source>
</evidence>
<evidence type="ECO:0000256" key="3">
    <source>
        <dbReference type="PIRSR" id="PIRSR004848-1"/>
    </source>
</evidence>
<accession>A0A171DHV7</accession>
<dbReference type="Gene3D" id="3.20.20.10">
    <property type="entry name" value="Alanine racemase"/>
    <property type="match status" value="1"/>
</dbReference>
<feature type="domain" description="Alanine racemase N-terminal" evidence="5">
    <location>
        <begin position="19"/>
        <end position="234"/>
    </location>
</feature>
<organism evidence="6 7">
    <name type="scientific">Candidatus Synechococcus spongiarum</name>
    <dbReference type="NCBI Taxonomy" id="431041"/>
    <lineage>
        <taxon>Bacteria</taxon>
        <taxon>Bacillati</taxon>
        <taxon>Cyanobacteriota</taxon>
        <taxon>Cyanophyceae</taxon>
        <taxon>Synechococcales</taxon>
        <taxon>Synechococcaceae</taxon>
        <taxon>Synechococcus</taxon>
    </lineage>
</organism>
<evidence type="ECO:0000313" key="7">
    <source>
        <dbReference type="Proteomes" id="UP000182631"/>
    </source>
</evidence>
<proteinExistence type="inferred from homology"/>
<comment type="cofactor">
    <cofactor evidence="3">
        <name>pyridoxal 5'-phosphate</name>
        <dbReference type="ChEBI" id="CHEBI:597326"/>
    </cofactor>
</comment>
<keyword evidence="7" id="KW-1185">Reference proteome</keyword>
<dbReference type="Pfam" id="PF01168">
    <property type="entry name" value="Ala_racemase_N"/>
    <property type="match status" value="1"/>
</dbReference>